<name>A0CAD7_PARTE</name>
<sequence>MQEKIIIIKKNQEIIHQDFNLNEKVYETIKKQCNGDNDILILCQHQACYFDETFYQLKNRVSINEDLIIVVESLCETVQQFQYFQKQQLEQIYQTPQEQTQDIQQSVNQTKINSQIQEQKLQNKTNEKLLGIVTEIKKTYFVSQSNICESEIQYGSNNQSNATSIVETCFLCNNLVEKSIQLECCHKYHEECLESLFYSQLQNQSKVLHCLCSKQQYASALKLIKDEGSQMLLKHKLLQNQLNGIIQNYKLAKCQKPTCYFYYNWNKKLNQETSFCPLCLN</sequence>
<accession>A0CAD7</accession>
<reference evidence="1 2" key="1">
    <citation type="journal article" date="2006" name="Nature">
        <title>Global trends of whole-genome duplications revealed by the ciliate Paramecium tetraurelia.</title>
        <authorList>
            <consortium name="Genoscope"/>
            <person name="Aury J.-M."/>
            <person name="Jaillon O."/>
            <person name="Duret L."/>
            <person name="Noel B."/>
            <person name="Jubin C."/>
            <person name="Porcel B.M."/>
            <person name="Segurens B."/>
            <person name="Daubin V."/>
            <person name="Anthouard V."/>
            <person name="Aiach N."/>
            <person name="Arnaiz O."/>
            <person name="Billaut A."/>
            <person name="Beisson J."/>
            <person name="Blanc I."/>
            <person name="Bouhouche K."/>
            <person name="Camara F."/>
            <person name="Duharcourt S."/>
            <person name="Guigo R."/>
            <person name="Gogendeau D."/>
            <person name="Katinka M."/>
            <person name="Keller A.-M."/>
            <person name="Kissmehl R."/>
            <person name="Klotz C."/>
            <person name="Koll F."/>
            <person name="Le Moue A."/>
            <person name="Lepere C."/>
            <person name="Malinsky S."/>
            <person name="Nowacki M."/>
            <person name="Nowak J.K."/>
            <person name="Plattner H."/>
            <person name="Poulain J."/>
            <person name="Ruiz F."/>
            <person name="Serrano V."/>
            <person name="Zagulski M."/>
            <person name="Dessen P."/>
            <person name="Betermier M."/>
            <person name="Weissenbach J."/>
            <person name="Scarpelli C."/>
            <person name="Schachter V."/>
            <person name="Sperling L."/>
            <person name="Meyer E."/>
            <person name="Cohen J."/>
            <person name="Wincker P."/>
        </authorList>
    </citation>
    <scope>NUCLEOTIDE SEQUENCE [LARGE SCALE GENOMIC DNA]</scope>
    <source>
        <strain evidence="1 2">Stock d4-2</strain>
    </source>
</reference>
<dbReference type="RefSeq" id="XP_001435151.1">
    <property type="nucleotide sequence ID" value="XM_001435114.1"/>
</dbReference>
<dbReference type="OrthoDB" id="310083at2759"/>
<organism evidence="1 2">
    <name type="scientific">Paramecium tetraurelia</name>
    <dbReference type="NCBI Taxonomy" id="5888"/>
    <lineage>
        <taxon>Eukaryota</taxon>
        <taxon>Sar</taxon>
        <taxon>Alveolata</taxon>
        <taxon>Ciliophora</taxon>
        <taxon>Intramacronucleata</taxon>
        <taxon>Oligohymenophorea</taxon>
        <taxon>Peniculida</taxon>
        <taxon>Parameciidae</taxon>
        <taxon>Paramecium</taxon>
    </lineage>
</organism>
<dbReference type="HOGENOM" id="CLU_991947_0_0_1"/>
<protein>
    <recommendedName>
        <fullName evidence="3">RING-type domain-containing protein</fullName>
    </recommendedName>
</protein>
<evidence type="ECO:0000313" key="1">
    <source>
        <dbReference type="EMBL" id="CAK67754.1"/>
    </source>
</evidence>
<dbReference type="SUPFAM" id="SSF57850">
    <property type="entry name" value="RING/U-box"/>
    <property type="match status" value="1"/>
</dbReference>
<proteinExistence type="predicted"/>
<keyword evidence="2" id="KW-1185">Reference proteome</keyword>
<dbReference type="AlphaFoldDB" id="A0CAD7"/>
<evidence type="ECO:0000313" key="2">
    <source>
        <dbReference type="Proteomes" id="UP000000600"/>
    </source>
</evidence>
<dbReference type="Proteomes" id="UP000000600">
    <property type="component" value="Unassembled WGS sequence"/>
</dbReference>
<dbReference type="KEGG" id="ptm:GSPATT00036534001"/>
<dbReference type="InParanoid" id="A0CAD7"/>
<dbReference type="EMBL" id="CT868054">
    <property type="protein sequence ID" value="CAK67754.1"/>
    <property type="molecule type" value="Genomic_DNA"/>
</dbReference>
<gene>
    <name evidence="1" type="ORF">GSPATT00036534001</name>
</gene>
<evidence type="ECO:0008006" key="3">
    <source>
        <dbReference type="Google" id="ProtNLM"/>
    </source>
</evidence>
<dbReference type="GeneID" id="5020936"/>
<dbReference type="OMA" id="QSKVLHC"/>